<dbReference type="RefSeq" id="XP_049262454.1">
    <property type="nucleotide sequence ID" value="XM_049408168.1"/>
</dbReference>
<keyword evidence="3" id="KW-1185">Reference proteome</keyword>
<comment type="caution">
    <text evidence="2">The sequence shown here is derived from an EMBL/GenBank/DDBJ whole genome shotgun (WGS) entry which is preliminary data.</text>
</comment>
<gene>
    <name evidence="2" type="ORF">J8A68_004231</name>
</gene>
<feature type="region of interest" description="Disordered" evidence="1">
    <location>
        <begin position="551"/>
        <end position="598"/>
    </location>
</feature>
<dbReference type="OrthoDB" id="4096032at2759"/>
<feature type="region of interest" description="Disordered" evidence="1">
    <location>
        <begin position="250"/>
        <end position="319"/>
    </location>
</feature>
<dbReference type="AlphaFoldDB" id="A0A8J5UKQ8"/>
<feature type="compositionally biased region" description="Polar residues" evidence="1">
    <location>
        <begin position="346"/>
        <end position="357"/>
    </location>
</feature>
<feature type="compositionally biased region" description="Acidic residues" evidence="1">
    <location>
        <begin position="250"/>
        <end position="281"/>
    </location>
</feature>
<accession>A0A8J5UKQ8</accession>
<feature type="region of interest" description="Disordered" evidence="1">
    <location>
        <begin position="156"/>
        <end position="179"/>
    </location>
</feature>
<feature type="compositionally biased region" description="Basic residues" evidence="1">
    <location>
        <begin position="569"/>
        <end position="587"/>
    </location>
</feature>
<organism evidence="2 3">
    <name type="scientific">[Candida] subhashii</name>
    <dbReference type="NCBI Taxonomy" id="561895"/>
    <lineage>
        <taxon>Eukaryota</taxon>
        <taxon>Fungi</taxon>
        <taxon>Dikarya</taxon>
        <taxon>Ascomycota</taxon>
        <taxon>Saccharomycotina</taxon>
        <taxon>Pichiomycetes</taxon>
        <taxon>Debaryomycetaceae</taxon>
        <taxon>Spathaspora</taxon>
    </lineage>
</organism>
<feature type="compositionally biased region" description="Low complexity" evidence="1">
    <location>
        <begin position="48"/>
        <end position="66"/>
    </location>
</feature>
<protein>
    <submittedName>
        <fullName evidence="2">Uncharacterized protein</fullName>
    </submittedName>
</protein>
<feature type="compositionally biased region" description="Polar residues" evidence="1">
    <location>
        <begin position="427"/>
        <end position="437"/>
    </location>
</feature>
<feature type="compositionally biased region" description="Acidic residues" evidence="1">
    <location>
        <begin position="289"/>
        <end position="311"/>
    </location>
</feature>
<reference evidence="2 3" key="1">
    <citation type="journal article" date="2021" name="DNA Res.">
        <title>Genome analysis of Candida subhashii reveals its hybrid nature and dual mitochondrial genome conformations.</title>
        <authorList>
            <person name="Mixao V."/>
            <person name="Hegedusova E."/>
            <person name="Saus E."/>
            <person name="Pryszcz L.P."/>
            <person name="Cillingova A."/>
            <person name="Nosek J."/>
            <person name="Gabaldon T."/>
        </authorList>
    </citation>
    <scope>NUCLEOTIDE SEQUENCE [LARGE SCALE GENOMIC DNA]</scope>
    <source>
        <strain evidence="2 3">CBS 10753</strain>
    </source>
</reference>
<dbReference type="GeneID" id="73471031"/>
<proteinExistence type="predicted"/>
<feature type="region of interest" description="Disordered" evidence="1">
    <location>
        <begin position="346"/>
        <end position="391"/>
    </location>
</feature>
<feature type="region of interest" description="Disordered" evidence="1">
    <location>
        <begin position="45"/>
        <end position="86"/>
    </location>
</feature>
<evidence type="ECO:0000313" key="2">
    <source>
        <dbReference type="EMBL" id="KAG7662221.1"/>
    </source>
</evidence>
<sequence length="1090" mass="124350">MAPPPSSPNTSSENTTPLNELSQRLSINATATTDRHLLDTIQRFRNVSSPSTNTNNGDDTNQGSNSIRGEITPETPQPLLTHPSELTTVSLPPPTFGLYRDRPNLNNLNLLSGYMIRNLPEGNRQEAEFRSRMLRHFSDLNRIHTHFNELIGDRTIQEGGRGSLSGNRGSFTTSSIPAQLHNLSRELTRLEQEERQGTTTDPIGVSPGSGLLNRNRNRDAYVVETDVDLGISDNGEDENDDDQSFEYSADEFHEEEQEGEEEEEEDQDDEDDNDDEDEDMEIIYYPDLVGDDEDDIIVDDDEDDVDDDEESTSSSFIVEEENIGLRSDIRSNERLLLSSARQNPLNENTLIPTNTAVRNRYGQPPPRTESSDSSNRQLLWYPPTLGGTPLRRQNAIRLRHRNRRYNLNQDGSIVDLGAEPNAGASAPISTSAGSSGANREKKSTSAGASTGNGEGNDDTSGPSTKSKINQQEILIQRAKKYQREVENIIQELNQRGYIYYHAPLFCNFLNQSSSQPSLLFRNVLAAGKDNLSLSMDEYLIKRRNKLLWLSQSNGIEPPPPAPHPSQQRGIKKRKGRPPKSRSPHTKRQKLDIPPPQPDQEIIREQIFNMSMNTNGDTSPPAELTKSEKENILDSLPCSYFQSGVSYTMKIDSPTDHALDYVNLIMNNISPDRRNIDGILNFTGNGSENGGLEFMLFKLHNFTRFFFGFMNNGLIKNKILIRKLNVLDRLSIDQNVKYSKKLRYDNVNIPISGHVIDFKNEDLRFMKFKEPNGTVSSISRFKSMKVKQQLLLWMRLQPFVQFRRMYLMNFMNDLNENLKSLIKLKKGVCKRQLSKYISLTKEFRMSFQELIKVFPMSKKKLKKISPKTTTGTNGKKSNSQKKYRTLFLEDWDRGSSYNLNEIITSDDSIALLNVQLNYVLFVVKINISQFLDIYFQFIFAHVENEDYLNRYKRVYENIQRDEKSQYSLKQDENTDELVLIGSINRKNGNIEMLNTFPFKAIKDRHGNYNPHVILTRHDPISINDFSNRNIYVYDDFELFNQEGSGESEVNIPLNSSVFLRSSRQEDEDDLISAKLTGHIKRDIGNPVCDMV</sequence>
<evidence type="ECO:0000256" key="1">
    <source>
        <dbReference type="SAM" id="MobiDB-lite"/>
    </source>
</evidence>
<dbReference type="Proteomes" id="UP000694255">
    <property type="component" value="Unassembled WGS sequence"/>
</dbReference>
<dbReference type="EMBL" id="JAGSYN010000182">
    <property type="protein sequence ID" value="KAG7662221.1"/>
    <property type="molecule type" value="Genomic_DNA"/>
</dbReference>
<evidence type="ECO:0000313" key="3">
    <source>
        <dbReference type="Proteomes" id="UP000694255"/>
    </source>
</evidence>
<feature type="region of interest" description="Disordered" evidence="1">
    <location>
        <begin position="192"/>
        <end position="217"/>
    </location>
</feature>
<feature type="compositionally biased region" description="Polar residues" evidence="1">
    <location>
        <begin position="458"/>
        <end position="468"/>
    </location>
</feature>
<feature type="region of interest" description="Disordered" evidence="1">
    <location>
        <begin position="424"/>
        <end position="468"/>
    </location>
</feature>
<name>A0A8J5UKQ8_9ASCO</name>